<comment type="subcellular location">
    <subcellularLocation>
        <location evidence="1">Membrane</location>
        <topology evidence="1">Multi-pass membrane protein</topology>
    </subcellularLocation>
</comment>
<dbReference type="GO" id="GO:0016020">
    <property type="term" value="C:membrane"/>
    <property type="evidence" value="ECO:0007669"/>
    <property type="project" value="UniProtKB-SubCell"/>
</dbReference>
<feature type="transmembrane region" description="Helical" evidence="7">
    <location>
        <begin position="274"/>
        <end position="297"/>
    </location>
</feature>
<feature type="transmembrane region" description="Helical" evidence="7">
    <location>
        <begin position="309"/>
        <end position="328"/>
    </location>
</feature>
<feature type="transmembrane region" description="Helical" evidence="7">
    <location>
        <begin position="37"/>
        <end position="56"/>
    </location>
</feature>
<evidence type="ECO:0000256" key="4">
    <source>
        <dbReference type="ARBA" id="ARBA00022692"/>
    </source>
</evidence>
<keyword evidence="5 7" id="KW-1133">Transmembrane helix</keyword>
<dbReference type="PANTHER" id="PTHR36838:SF1">
    <property type="entry name" value="SLR1864 PROTEIN"/>
    <property type="match status" value="1"/>
</dbReference>
<dbReference type="GO" id="GO:0055085">
    <property type="term" value="P:transmembrane transport"/>
    <property type="evidence" value="ECO:0007669"/>
    <property type="project" value="InterPro"/>
</dbReference>
<feature type="transmembrane region" description="Helical" evidence="7">
    <location>
        <begin position="243"/>
        <end position="262"/>
    </location>
</feature>
<feature type="transmembrane region" description="Helical" evidence="7">
    <location>
        <begin position="340"/>
        <end position="361"/>
    </location>
</feature>
<dbReference type="Pfam" id="PF03547">
    <property type="entry name" value="Mem_trans"/>
    <property type="match status" value="1"/>
</dbReference>
<sequence>MGQFGVMIGQLVGFLIMLMVGYGCVRLRFYGQTALDGMCSLLLNVLIPVLVFSNAVDGADRAQLAANWGVMLLTAVMYALLILVFWLVAELLRLKGSRSHVFQASLIFGNAGFIGIPLIMALWPQNGAIYVALMSIIDQTLLWTYGVWLCEPVDETTGGNAIGARGAVVNGSVNGTGSVGNAGSASNAASGGSPAVVRPSPGTRVLGLLKRFVNPAFVGVMLALILILLGVKVPDIILKPLHTIGNMATPMSLIYLGGLFALTKWWGVLKRYELYAGLVAKMIAFPLAFYALLTALTGALPQLPITHDMVLMITVIAGLPTMTTIAMFTGRKNNMPEYAVGFVLVSTLFSLASLTIVSAVVF</sequence>
<protein>
    <submittedName>
        <fullName evidence="8">Permease</fullName>
    </submittedName>
</protein>
<keyword evidence="3" id="KW-1003">Cell membrane</keyword>
<evidence type="ECO:0000256" key="3">
    <source>
        <dbReference type="ARBA" id="ARBA00022475"/>
    </source>
</evidence>
<dbReference type="InterPro" id="IPR004776">
    <property type="entry name" value="Mem_transp_PIN-like"/>
</dbReference>
<organism evidence="8 9">
    <name type="scientific">Bifidobacterium longum subsp. suis</name>
    <dbReference type="NCBI Taxonomy" id="1695"/>
    <lineage>
        <taxon>Bacteria</taxon>
        <taxon>Bacillati</taxon>
        <taxon>Actinomycetota</taxon>
        <taxon>Actinomycetes</taxon>
        <taxon>Bifidobacteriales</taxon>
        <taxon>Bifidobacteriaceae</taxon>
        <taxon>Bifidobacterium</taxon>
    </lineage>
</organism>
<feature type="transmembrane region" description="Helical" evidence="7">
    <location>
        <begin position="129"/>
        <end position="150"/>
    </location>
</feature>
<evidence type="ECO:0000256" key="6">
    <source>
        <dbReference type="ARBA" id="ARBA00023136"/>
    </source>
</evidence>
<evidence type="ECO:0000256" key="5">
    <source>
        <dbReference type="ARBA" id="ARBA00022989"/>
    </source>
</evidence>
<proteinExistence type="predicted"/>
<reference evidence="8 9" key="1">
    <citation type="submission" date="2014-03" db="EMBL/GenBank/DDBJ databases">
        <title>Genomics of Bifidobacteria.</title>
        <authorList>
            <person name="Ventura M."/>
            <person name="Milani C."/>
            <person name="Lugli G.A."/>
        </authorList>
    </citation>
    <scope>NUCLEOTIDE SEQUENCE [LARGE SCALE GENOMIC DNA]</scope>
    <source>
        <strain evidence="8 9">LMG 21814</strain>
    </source>
</reference>
<feature type="transmembrane region" description="Helical" evidence="7">
    <location>
        <begin position="68"/>
        <end position="89"/>
    </location>
</feature>
<accession>A0A087B9J2</accession>
<keyword evidence="2" id="KW-0813">Transport</keyword>
<feature type="transmembrane region" description="Helical" evidence="7">
    <location>
        <begin position="212"/>
        <end position="231"/>
    </location>
</feature>
<dbReference type="RefSeq" id="WP_032684117.1">
    <property type="nucleotide sequence ID" value="NZ_JGZA01000027.1"/>
</dbReference>
<keyword evidence="6 7" id="KW-0472">Membrane</keyword>
<comment type="caution">
    <text evidence="8">The sequence shown here is derived from an EMBL/GenBank/DDBJ whole genome shotgun (WGS) entry which is preliminary data.</text>
</comment>
<name>A0A087B9J2_BIFLN</name>
<dbReference type="PANTHER" id="PTHR36838">
    <property type="entry name" value="AUXIN EFFLUX CARRIER FAMILY PROTEIN"/>
    <property type="match status" value="1"/>
</dbReference>
<evidence type="ECO:0000256" key="7">
    <source>
        <dbReference type="SAM" id="Phobius"/>
    </source>
</evidence>
<feature type="transmembrane region" description="Helical" evidence="7">
    <location>
        <begin position="6"/>
        <end position="25"/>
    </location>
</feature>
<keyword evidence="4 7" id="KW-0812">Transmembrane</keyword>
<evidence type="ECO:0000313" key="9">
    <source>
        <dbReference type="Proteomes" id="UP000029024"/>
    </source>
</evidence>
<dbReference type="EMBL" id="JGZA01000027">
    <property type="protein sequence ID" value="KFI67692.1"/>
    <property type="molecule type" value="Genomic_DNA"/>
</dbReference>
<dbReference type="AlphaFoldDB" id="A0A087B9J2"/>
<evidence type="ECO:0000313" key="8">
    <source>
        <dbReference type="EMBL" id="KFI67692.1"/>
    </source>
</evidence>
<dbReference type="Proteomes" id="UP000029024">
    <property type="component" value="Unassembled WGS sequence"/>
</dbReference>
<evidence type="ECO:0000256" key="2">
    <source>
        <dbReference type="ARBA" id="ARBA00022448"/>
    </source>
</evidence>
<evidence type="ECO:0000256" key="1">
    <source>
        <dbReference type="ARBA" id="ARBA00004141"/>
    </source>
</evidence>
<gene>
    <name evidence="8" type="ORF">BLSS_1717</name>
</gene>
<feature type="transmembrane region" description="Helical" evidence="7">
    <location>
        <begin position="101"/>
        <end position="123"/>
    </location>
</feature>